<name>A0ABQ0E1P3_9PORP</name>
<keyword evidence="1" id="KW-0732">Signal</keyword>
<sequence length="335" mass="36404">MGRRSIAFLFLCLATYTLLSAQSKQGAYTFLNLPASAHTLATGGITLSIVDGTDGLPFDNPALYGQEVTGRLSLSYLNYMLSMHGVNALYGLSVGDRGAWAIGLRAMHYGKIESYDAQNISTGTFSATDAALEGLFSYDLTNKLRGALALKMIYANIERYNAFAIAADAGLSYYDGEKGISLGAALTNLGATIIGLGEKRPMPAWDLRLGYSQTFHHAPFTIHITAYGLNPVAIRNEKLPDQKFASKLLRHFTMAAEYQYQQSFWVALGYNPRLAQDLKVSGGNFLSGFSLGTGFQLPYLGVSIAASRYHPSGLSIMLTLSTDFGQSNSYSRRHF</sequence>
<reference evidence="2 3" key="1">
    <citation type="journal article" date="2025" name="Int. J. Syst. Evol. Microbiol.">
        <title>Desulfovibrio falkowii sp. nov., Porphyromonas miyakawae sp. nov., Mediterraneibacter flintii sp. nov. and Owariibacterium komagatae gen. nov., sp. nov., isolated from human faeces.</title>
        <authorList>
            <person name="Hamaguchi T."/>
            <person name="Ohara M."/>
            <person name="Hisatomi A."/>
            <person name="Sekiguchi K."/>
            <person name="Takeda J.I."/>
            <person name="Ueyama J."/>
            <person name="Ito M."/>
            <person name="Nishiwaki H."/>
            <person name="Ogi T."/>
            <person name="Hirayama M."/>
            <person name="Ohkuma M."/>
            <person name="Sakamoto M."/>
            <person name="Ohno K."/>
        </authorList>
    </citation>
    <scope>NUCLEOTIDE SEQUENCE [LARGE SCALE GENOMIC DNA]</scope>
    <source>
        <strain evidence="2 3">13CB11C</strain>
    </source>
</reference>
<evidence type="ECO:0000313" key="3">
    <source>
        <dbReference type="Proteomes" id="UP001628220"/>
    </source>
</evidence>
<dbReference type="RefSeq" id="WP_411915398.1">
    <property type="nucleotide sequence ID" value="NZ_BAAFSF010000001.1"/>
</dbReference>
<keyword evidence="3" id="KW-1185">Reference proteome</keyword>
<dbReference type="NCBIfam" id="NF033709">
    <property type="entry name" value="PorV_fam"/>
    <property type="match status" value="1"/>
</dbReference>
<gene>
    <name evidence="2" type="ORF">Tsumi_06970</name>
</gene>
<accession>A0ABQ0E1P3</accession>
<proteinExistence type="predicted"/>
<dbReference type="EMBL" id="BAAFSF010000001">
    <property type="protein sequence ID" value="GAB1251593.1"/>
    <property type="molecule type" value="Genomic_DNA"/>
</dbReference>
<feature type="chain" id="PRO_5046807620" description="Type IX secretion system protein PorQ" evidence="1">
    <location>
        <begin position="22"/>
        <end position="335"/>
    </location>
</feature>
<organism evidence="2 3">
    <name type="scientific">Porphyromonas miyakawae</name>
    <dbReference type="NCBI Taxonomy" id="3137470"/>
    <lineage>
        <taxon>Bacteria</taxon>
        <taxon>Pseudomonadati</taxon>
        <taxon>Bacteroidota</taxon>
        <taxon>Bacteroidia</taxon>
        <taxon>Bacteroidales</taxon>
        <taxon>Porphyromonadaceae</taxon>
        <taxon>Porphyromonas</taxon>
    </lineage>
</organism>
<feature type="signal peptide" evidence="1">
    <location>
        <begin position="1"/>
        <end position="21"/>
    </location>
</feature>
<protein>
    <recommendedName>
        <fullName evidence="4">Type IX secretion system protein PorQ</fullName>
    </recommendedName>
</protein>
<evidence type="ECO:0000313" key="2">
    <source>
        <dbReference type="EMBL" id="GAB1251593.1"/>
    </source>
</evidence>
<evidence type="ECO:0000256" key="1">
    <source>
        <dbReference type="SAM" id="SignalP"/>
    </source>
</evidence>
<comment type="caution">
    <text evidence="2">The sequence shown here is derived from an EMBL/GenBank/DDBJ whole genome shotgun (WGS) entry which is preliminary data.</text>
</comment>
<dbReference type="Proteomes" id="UP001628220">
    <property type="component" value="Unassembled WGS sequence"/>
</dbReference>
<dbReference type="NCBIfam" id="NF033711">
    <property type="entry name" value="T9SS_PorQ"/>
    <property type="match status" value="1"/>
</dbReference>
<evidence type="ECO:0008006" key="4">
    <source>
        <dbReference type="Google" id="ProtNLM"/>
    </source>
</evidence>